<accession>A0A1I6BWH2</accession>
<dbReference type="EMBL" id="FOXX01000015">
    <property type="protein sequence ID" value="SFQ85298.1"/>
    <property type="molecule type" value="Genomic_DNA"/>
</dbReference>
<dbReference type="InterPro" id="IPR036412">
    <property type="entry name" value="HAD-like_sf"/>
</dbReference>
<dbReference type="Gene3D" id="3.40.1110.10">
    <property type="entry name" value="Calcium-transporting ATPase, cytoplasmic domain N"/>
    <property type="match status" value="1"/>
</dbReference>
<dbReference type="SUPFAM" id="SSF81665">
    <property type="entry name" value="Calcium ATPase, transmembrane domain M"/>
    <property type="match status" value="1"/>
</dbReference>
<keyword evidence="14" id="KW-0067">ATP-binding</keyword>
<keyword evidence="10" id="KW-0406">Ion transport</keyword>
<dbReference type="SUPFAM" id="SSF56784">
    <property type="entry name" value="HAD-like"/>
    <property type="match status" value="1"/>
</dbReference>
<organism evidence="16 17">
    <name type="scientific">Priestia endophytica DSM 13796</name>
    <dbReference type="NCBI Taxonomy" id="1121089"/>
    <lineage>
        <taxon>Bacteria</taxon>
        <taxon>Bacillati</taxon>
        <taxon>Bacillota</taxon>
        <taxon>Bacilli</taxon>
        <taxon>Bacillales</taxon>
        <taxon>Bacillaceae</taxon>
        <taxon>Priestia</taxon>
    </lineage>
</organism>
<keyword evidence="14" id="KW-0547">Nucleotide-binding</keyword>
<evidence type="ECO:0000256" key="9">
    <source>
        <dbReference type="ARBA" id="ARBA00022989"/>
    </source>
</evidence>
<dbReference type="GeneID" id="93712899"/>
<protein>
    <recommendedName>
        <fullName evidence="12">Cd(2+)-exporting ATPase</fullName>
        <ecNumber evidence="12">7.2.2.21</ecNumber>
    </recommendedName>
</protein>
<evidence type="ECO:0000256" key="13">
    <source>
        <dbReference type="ARBA" id="ARBA00049338"/>
    </source>
</evidence>
<dbReference type="InterPro" id="IPR008250">
    <property type="entry name" value="ATPase_P-typ_transduc_dom_A_sf"/>
</dbReference>
<dbReference type="InterPro" id="IPR044492">
    <property type="entry name" value="P_typ_ATPase_HD_dom"/>
</dbReference>
<dbReference type="Pfam" id="PF00122">
    <property type="entry name" value="E1-E2_ATPase"/>
    <property type="match status" value="1"/>
</dbReference>
<dbReference type="InterPro" id="IPR023298">
    <property type="entry name" value="ATPase_P-typ_TM_dom_sf"/>
</dbReference>
<keyword evidence="7 14" id="KW-0479">Metal-binding</keyword>
<dbReference type="SFLD" id="SFLDS00003">
    <property type="entry name" value="Haloacid_Dehalogenase"/>
    <property type="match status" value="1"/>
</dbReference>
<evidence type="ECO:0000256" key="4">
    <source>
        <dbReference type="ARBA" id="ARBA00022539"/>
    </source>
</evidence>
<keyword evidence="3" id="KW-0813">Transport</keyword>
<sequence>MNIVHVAHELPGRTRLYLLTKVNACKIETFVRTLPGVISALYTSTTGSLLVYHQQKMSAPQLKHFIVSFLKKEEQEKKTLWKELVPVAGCLAMFTANFYVQRSPFTLLWKKLFHFGAVVTAVATSFDVIRDGISHIVRKRKGNANTLTAASILASLYIRNPGSALVITMMSTISEMLTDHTSEQTKEYIHSLLELDTSYAWRVNEKGEEVKVPLEEIKKGDTVLVFTGEKIPVDGTVMRGYGTVDESSITGEYMPKEKSKKEIVYAGSILQNGHLAMKVDKVGSETALSKIVKLLEKAQETKAPIQNMADALAEKMVPLSFALSFITFLLTKSINRAMNMLVIDFICGIKLSTATALYAAIGRAAREGAIVKGSHHIEEMANISTLILDKTGTITEGAPLVQHVLPCDGYSKEDVITFAAAVEKSSSHPIADAIMNQAKRWNIRIPSRDEGAEVQTVVGKGISTVLNGKRVVVGSLRFMNELKIKGEGFFKNIESDENVIYVAYDQALIGVVSIFDKIRAGMHRAIHSIREHGIDDIIMLTGDKRHVAKEMAKRLRLNWYHAEALPEEKASYVERYGKRGAVMMVGDGINDAPALAYANVGVTMGAKRTDIASEASDIVITSDNPEMLSELIGLSKRTMRIIKQNFAATFLINGLAIVLGACGIFSPIIGAAIHNAATIGVVMNSARILWIGGEWNECKVLRAA</sequence>
<keyword evidence="4" id="KW-0104">Cadmium</keyword>
<comment type="similarity">
    <text evidence="2 14">Belongs to the cation transport ATPase (P-type) (TC 3.A.3) family. Type IB subfamily.</text>
</comment>
<gene>
    <name evidence="16" type="ORF">SAMN02745910_04358</name>
</gene>
<comment type="catalytic activity">
    <reaction evidence="13">
        <text>Cd(2+)(in) + ATP + H2O = Cd(2+)(out) + ADP + phosphate + H(+)</text>
        <dbReference type="Rhea" id="RHEA:12132"/>
        <dbReference type="ChEBI" id="CHEBI:15377"/>
        <dbReference type="ChEBI" id="CHEBI:15378"/>
        <dbReference type="ChEBI" id="CHEBI:30616"/>
        <dbReference type="ChEBI" id="CHEBI:43474"/>
        <dbReference type="ChEBI" id="CHEBI:48775"/>
        <dbReference type="ChEBI" id="CHEBI:456216"/>
        <dbReference type="EC" id="7.2.2.21"/>
    </reaction>
</comment>
<evidence type="ECO:0000256" key="10">
    <source>
        <dbReference type="ARBA" id="ARBA00023065"/>
    </source>
</evidence>
<keyword evidence="8" id="KW-1278">Translocase</keyword>
<evidence type="ECO:0000256" key="11">
    <source>
        <dbReference type="ARBA" id="ARBA00023136"/>
    </source>
</evidence>
<dbReference type="InterPro" id="IPR051014">
    <property type="entry name" value="Cation_Transport_ATPase_IB"/>
</dbReference>
<evidence type="ECO:0000259" key="15">
    <source>
        <dbReference type="Pfam" id="PF00122"/>
    </source>
</evidence>
<keyword evidence="14" id="KW-1003">Cell membrane</keyword>
<dbReference type="InterPro" id="IPR059000">
    <property type="entry name" value="ATPase_P-type_domA"/>
</dbReference>
<dbReference type="InterPro" id="IPR023214">
    <property type="entry name" value="HAD_sf"/>
</dbReference>
<evidence type="ECO:0000256" key="5">
    <source>
        <dbReference type="ARBA" id="ARBA00022553"/>
    </source>
</evidence>
<evidence type="ECO:0000256" key="7">
    <source>
        <dbReference type="ARBA" id="ARBA00022723"/>
    </source>
</evidence>
<feature type="transmembrane region" description="Helical" evidence="14">
    <location>
        <begin position="646"/>
        <end position="673"/>
    </location>
</feature>
<proteinExistence type="inferred from homology"/>
<dbReference type="SFLD" id="SFLDF00027">
    <property type="entry name" value="p-type_atpase"/>
    <property type="match status" value="1"/>
</dbReference>
<feature type="domain" description="P-type ATPase A" evidence="15">
    <location>
        <begin position="197"/>
        <end position="296"/>
    </location>
</feature>
<keyword evidence="11 14" id="KW-0472">Membrane</keyword>
<dbReference type="RefSeq" id="WP_061802710.1">
    <property type="nucleotide sequence ID" value="NZ_FOXX01000015.1"/>
</dbReference>
<evidence type="ECO:0000256" key="14">
    <source>
        <dbReference type="RuleBase" id="RU362081"/>
    </source>
</evidence>
<dbReference type="InterPro" id="IPR001757">
    <property type="entry name" value="P_typ_ATPase"/>
</dbReference>
<dbReference type="NCBIfam" id="TIGR01525">
    <property type="entry name" value="ATPase-IB_hvy"/>
    <property type="match status" value="1"/>
</dbReference>
<dbReference type="InterPro" id="IPR023299">
    <property type="entry name" value="ATPase_P-typ_cyto_dom_N"/>
</dbReference>
<keyword evidence="9 14" id="KW-1133">Transmembrane helix</keyword>
<comment type="caution">
    <text evidence="16">The sequence shown here is derived from an EMBL/GenBank/DDBJ whole genome shotgun (WGS) entry which is preliminary data.</text>
</comment>
<evidence type="ECO:0000256" key="8">
    <source>
        <dbReference type="ARBA" id="ARBA00022967"/>
    </source>
</evidence>
<dbReference type="PANTHER" id="PTHR48085">
    <property type="entry name" value="CADMIUM/ZINC-TRANSPORTING ATPASE HMA2-RELATED"/>
    <property type="match status" value="1"/>
</dbReference>
<dbReference type="InterPro" id="IPR027256">
    <property type="entry name" value="P-typ_ATPase_IB"/>
</dbReference>
<dbReference type="PANTHER" id="PTHR48085:SF5">
    <property type="entry name" value="CADMIUM_ZINC-TRANSPORTING ATPASE HMA4-RELATED"/>
    <property type="match status" value="1"/>
</dbReference>
<comment type="subcellular location">
    <subcellularLocation>
        <location evidence="14">Cell membrane</location>
    </subcellularLocation>
    <subcellularLocation>
        <location evidence="1">Membrane</location>
        <topology evidence="1">Multi-pass membrane protein</topology>
    </subcellularLocation>
</comment>
<dbReference type="SUPFAM" id="SSF81653">
    <property type="entry name" value="Calcium ATPase, transduction domain A"/>
    <property type="match status" value="1"/>
</dbReference>
<dbReference type="PRINTS" id="PR00119">
    <property type="entry name" value="CATATPASE"/>
</dbReference>
<comment type="caution">
    <text evidence="14">Lacks conserved residue(s) required for the propagation of feature annotation.</text>
</comment>
<dbReference type="Gene3D" id="2.70.150.10">
    <property type="entry name" value="Calcium-transporting ATPase, cytoplasmic transduction domain A"/>
    <property type="match status" value="1"/>
</dbReference>
<dbReference type="EC" id="7.2.2.21" evidence="12"/>
<evidence type="ECO:0000256" key="2">
    <source>
        <dbReference type="ARBA" id="ARBA00006024"/>
    </source>
</evidence>
<evidence type="ECO:0000256" key="6">
    <source>
        <dbReference type="ARBA" id="ARBA00022692"/>
    </source>
</evidence>
<evidence type="ECO:0000256" key="12">
    <source>
        <dbReference type="ARBA" id="ARBA00039103"/>
    </source>
</evidence>
<dbReference type="Proteomes" id="UP000182762">
    <property type="component" value="Unassembled WGS sequence"/>
</dbReference>
<evidence type="ECO:0000256" key="3">
    <source>
        <dbReference type="ARBA" id="ARBA00022448"/>
    </source>
</evidence>
<evidence type="ECO:0000313" key="16">
    <source>
        <dbReference type="EMBL" id="SFQ85298.1"/>
    </source>
</evidence>
<keyword evidence="5" id="KW-0597">Phosphoprotein</keyword>
<name>A0A1I6BWH2_9BACI</name>
<evidence type="ECO:0000256" key="1">
    <source>
        <dbReference type="ARBA" id="ARBA00004141"/>
    </source>
</evidence>
<reference evidence="16 17" key="1">
    <citation type="submission" date="2016-10" db="EMBL/GenBank/DDBJ databases">
        <authorList>
            <person name="Varghese N."/>
            <person name="Submissions S."/>
        </authorList>
    </citation>
    <scope>NUCLEOTIDE SEQUENCE [LARGE SCALE GENOMIC DNA]</scope>
    <source>
        <strain evidence="16 17">DSM 13796</strain>
    </source>
</reference>
<dbReference type="Pfam" id="PF00702">
    <property type="entry name" value="Hydrolase"/>
    <property type="match status" value="1"/>
</dbReference>
<evidence type="ECO:0000313" key="17">
    <source>
        <dbReference type="Proteomes" id="UP000182762"/>
    </source>
</evidence>
<dbReference type="Gene3D" id="3.40.50.1000">
    <property type="entry name" value="HAD superfamily/HAD-like"/>
    <property type="match status" value="1"/>
</dbReference>
<dbReference type="SFLD" id="SFLDG00002">
    <property type="entry name" value="C1.7:_P-type_atpase_like"/>
    <property type="match status" value="1"/>
</dbReference>
<keyword evidence="17" id="KW-1185">Reference proteome</keyword>
<keyword evidence="6 14" id="KW-0812">Transmembrane</keyword>
<dbReference type="NCBIfam" id="TIGR01494">
    <property type="entry name" value="ATPase_P-type"/>
    <property type="match status" value="1"/>
</dbReference>
<dbReference type="InterPro" id="IPR018303">
    <property type="entry name" value="ATPase_P-typ_P_site"/>
</dbReference>
<dbReference type="PROSITE" id="PS00154">
    <property type="entry name" value="ATPASE_E1_E2"/>
    <property type="match status" value="1"/>
</dbReference>